<dbReference type="Gene3D" id="2.60.220.20">
    <property type="entry name" value="putative beta-Galactosidase from caulobacter crescentus"/>
    <property type="match status" value="1"/>
</dbReference>
<dbReference type="Pfam" id="PF02449">
    <property type="entry name" value="Glyco_hydro_42"/>
    <property type="match status" value="1"/>
</dbReference>
<feature type="domain" description="DUF5597" evidence="5">
    <location>
        <begin position="402"/>
        <end position="542"/>
    </location>
</feature>
<name>A0ABR6GM82_9BURK</name>
<dbReference type="RefSeq" id="WP_246409447.1">
    <property type="nucleotide sequence ID" value="NZ_JACHXO010000001.1"/>
</dbReference>
<evidence type="ECO:0000313" key="7">
    <source>
        <dbReference type="Proteomes" id="UP000574369"/>
    </source>
</evidence>
<feature type="signal peptide" evidence="3">
    <location>
        <begin position="1"/>
        <end position="28"/>
    </location>
</feature>
<dbReference type="PANTHER" id="PTHR36447:SF1">
    <property type="entry name" value="BETA-GALACTOSIDASE GANA"/>
    <property type="match status" value="1"/>
</dbReference>
<gene>
    <name evidence="6" type="ORF">FHS28_000586</name>
</gene>
<keyword evidence="7" id="KW-1185">Reference proteome</keyword>
<sequence>MQSRSDWLGAMKTVALASALLIGANAQAESPVAPRLIQQDGRWTMQVDGQPFLMLAGQVHNSSNWAGALPQVWAAIRDAHANTVAVPVAWEQIEPEEGRFDFSFVDTLLSQAREQKVRLVLLWFGTWKNTSAQYTPAWVKLHPERFPPMLDEEGKPSYCLSPFGESTLESDRRAFVALMRHLKQVDGDRHTVIMVQVENEVGTYGLARDHGAAAEAAFNAPVPDAILKGQPPKASSRGRGSWREVYGEDADQYFHSWAIARYIDRIAEAGKAVHPLPMSVNNALRDPLEPLTPWKKNFASGGPTYDVLGLYKAAAPHIDVIGPDLYMPESAKVTRVLDQFQRPDNALWVPEIGNADRYARYLWQVVGRGGIGVSPFGVDYADYSNYPLGSRFTDERMTAPIAAVYRLLRPMASQWAGWAQQGRTQGAAEGNDHAPQTLALDGWTVQLIFGEWQFGERSWPQLKDDAPPGSETPAGGVAVAQIGPDEFILVGQRVRLRVSPDSSFRGRGHTLLSAEEGQFDSNGRWVMTRRWNGDQVDWGFNLPARGTVLRVRMGRY</sequence>
<dbReference type="SUPFAM" id="SSF51445">
    <property type="entry name" value="(Trans)glycosidases"/>
    <property type="match status" value="1"/>
</dbReference>
<keyword evidence="2" id="KW-0326">Glycosidase</keyword>
<organism evidence="6 7">
    <name type="scientific">Roseateles terrae</name>
    <dbReference type="NCBI Taxonomy" id="431060"/>
    <lineage>
        <taxon>Bacteria</taxon>
        <taxon>Pseudomonadati</taxon>
        <taxon>Pseudomonadota</taxon>
        <taxon>Betaproteobacteria</taxon>
        <taxon>Burkholderiales</taxon>
        <taxon>Sphaerotilaceae</taxon>
        <taxon>Roseateles</taxon>
    </lineage>
</organism>
<feature type="domain" description="Glycoside hydrolase family 42 N-terminal" evidence="4">
    <location>
        <begin position="75"/>
        <end position="219"/>
    </location>
</feature>
<evidence type="ECO:0000259" key="4">
    <source>
        <dbReference type="Pfam" id="PF02449"/>
    </source>
</evidence>
<dbReference type="Gene3D" id="3.20.20.80">
    <property type="entry name" value="Glycosidases"/>
    <property type="match status" value="1"/>
</dbReference>
<accession>A0ABR6GM82</accession>
<dbReference type="PANTHER" id="PTHR36447">
    <property type="entry name" value="BETA-GALACTOSIDASE GANA"/>
    <property type="match status" value="1"/>
</dbReference>
<proteinExistence type="predicted"/>
<keyword evidence="1" id="KW-0378">Hydrolase</keyword>
<comment type="caution">
    <text evidence="6">The sequence shown here is derived from an EMBL/GenBank/DDBJ whole genome shotgun (WGS) entry which is preliminary data.</text>
</comment>
<feature type="chain" id="PRO_5046775035" evidence="3">
    <location>
        <begin position="29"/>
        <end position="556"/>
    </location>
</feature>
<keyword evidence="3" id="KW-0732">Signal</keyword>
<dbReference type="Pfam" id="PF18120">
    <property type="entry name" value="DUF5597"/>
    <property type="match status" value="1"/>
</dbReference>
<evidence type="ECO:0000256" key="1">
    <source>
        <dbReference type="ARBA" id="ARBA00022801"/>
    </source>
</evidence>
<dbReference type="EMBL" id="JACHXO010000001">
    <property type="protein sequence ID" value="MBB3193221.1"/>
    <property type="molecule type" value="Genomic_DNA"/>
</dbReference>
<dbReference type="Proteomes" id="UP000574369">
    <property type="component" value="Unassembled WGS sequence"/>
</dbReference>
<dbReference type="InterPro" id="IPR003476">
    <property type="entry name" value="Glyco_hydro_42"/>
</dbReference>
<evidence type="ECO:0000256" key="3">
    <source>
        <dbReference type="SAM" id="SignalP"/>
    </source>
</evidence>
<protein>
    <submittedName>
        <fullName evidence="6">Beta-galactosidase GanA</fullName>
    </submittedName>
</protein>
<dbReference type="InterPro" id="IPR017853">
    <property type="entry name" value="GH"/>
</dbReference>
<evidence type="ECO:0000256" key="2">
    <source>
        <dbReference type="ARBA" id="ARBA00023295"/>
    </source>
</evidence>
<reference evidence="6 7" key="1">
    <citation type="submission" date="2020-08" db="EMBL/GenBank/DDBJ databases">
        <title>Genomic Encyclopedia of Type Strains, Phase III (KMG-III): the genomes of soil and plant-associated and newly described type strains.</title>
        <authorList>
            <person name="Whitman W."/>
        </authorList>
    </citation>
    <scope>NUCLEOTIDE SEQUENCE [LARGE SCALE GENOMIC DNA]</scope>
    <source>
        <strain evidence="6 7">CECT 7247</strain>
    </source>
</reference>
<evidence type="ECO:0000259" key="5">
    <source>
        <dbReference type="Pfam" id="PF18120"/>
    </source>
</evidence>
<dbReference type="InterPro" id="IPR040719">
    <property type="entry name" value="DUF5597"/>
</dbReference>
<evidence type="ECO:0000313" key="6">
    <source>
        <dbReference type="EMBL" id="MBB3193221.1"/>
    </source>
</evidence>
<dbReference type="InterPro" id="IPR013529">
    <property type="entry name" value="Glyco_hydro_42_N"/>
</dbReference>